<dbReference type="InterPro" id="IPR012677">
    <property type="entry name" value="Nucleotide-bd_a/b_plait_sf"/>
</dbReference>
<evidence type="ECO:0000256" key="1">
    <source>
        <dbReference type="ARBA" id="ARBA00006700"/>
    </source>
</evidence>
<evidence type="ECO:0000256" key="3">
    <source>
        <dbReference type="ARBA" id="ARBA00023274"/>
    </source>
</evidence>
<evidence type="ECO:0000313" key="5">
    <source>
        <dbReference type="EMBL" id="WBW71357.1"/>
    </source>
</evidence>
<dbReference type="GeneID" id="80873885"/>
<dbReference type="KEGG" id="som:SOMG_00402"/>
<keyword evidence="3" id="KW-0687">Ribonucleoprotein</keyword>
<dbReference type="GO" id="GO:0032543">
    <property type="term" value="P:mitochondrial translation"/>
    <property type="evidence" value="ECO:0007669"/>
    <property type="project" value="TreeGrafter"/>
</dbReference>
<dbReference type="InterPro" id="IPR012678">
    <property type="entry name" value="Ribosomal_uL23/eL15/eS24_sf"/>
</dbReference>
<gene>
    <name evidence="5" type="primary">mrp20</name>
    <name evidence="5" type="ORF">SOMG_00402</name>
</gene>
<evidence type="ECO:0000313" key="6">
    <source>
        <dbReference type="Proteomes" id="UP001212411"/>
    </source>
</evidence>
<evidence type="ECO:0000256" key="2">
    <source>
        <dbReference type="ARBA" id="ARBA00022980"/>
    </source>
</evidence>
<name>A0AAF0AU86_9SCHI</name>
<dbReference type="GO" id="GO:0005762">
    <property type="term" value="C:mitochondrial large ribosomal subunit"/>
    <property type="evidence" value="ECO:0007669"/>
    <property type="project" value="TreeGrafter"/>
</dbReference>
<reference evidence="5 6" key="1">
    <citation type="journal article" date="2023" name="G3 (Bethesda)">
        <title>A high-quality reference genome for the fission yeast Schizosaccharomyces osmophilus.</title>
        <authorList>
            <person name="Jia G.S."/>
            <person name="Zhang W.C."/>
            <person name="Liang Y."/>
            <person name="Liu X.H."/>
            <person name="Rhind N."/>
            <person name="Pidoux A."/>
            <person name="Brysch-Herzberg M."/>
            <person name="Du L.L."/>
        </authorList>
    </citation>
    <scope>NUCLEOTIDE SEQUENCE [LARGE SCALE GENOMIC DNA]</scope>
    <source>
        <strain evidence="5 6">CBS 15793</strain>
    </source>
</reference>
<dbReference type="InterPro" id="IPR013025">
    <property type="entry name" value="Ribosomal_uL23-like"/>
</dbReference>
<protein>
    <recommendedName>
        <fullName evidence="4">Large ribosomal subunit protein uL23m</fullName>
    </recommendedName>
</protein>
<organism evidence="5 6">
    <name type="scientific">Schizosaccharomyces osmophilus</name>
    <dbReference type="NCBI Taxonomy" id="2545709"/>
    <lineage>
        <taxon>Eukaryota</taxon>
        <taxon>Fungi</taxon>
        <taxon>Dikarya</taxon>
        <taxon>Ascomycota</taxon>
        <taxon>Taphrinomycotina</taxon>
        <taxon>Schizosaccharomycetes</taxon>
        <taxon>Schizosaccharomycetales</taxon>
        <taxon>Schizosaccharomycetaceae</taxon>
        <taxon>Schizosaccharomyces</taxon>
    </lineage>
</organism>
<keyword evidence="2 5" id="KW-0689">Ribosomal protein</keyword>
<dbReference type="EMBL" id="CP115611">
    <property type="protein sequence ID" value="WBW71357.1"/>
    <property type="molecule type" value="Genomic_DNA"/>
</dbReference>
<dbReference type="PANTHER" id="PTHR12059:SF5">
    <property type="entry name" value="LARGE RIBOSOMAL SUBUNIT PROTEIN UL23M"/>
    <property type="match status" value="1"/>
</dbReference>
<dbReference type="AlphaFoldDB" id="A0AAF0AU86"/>
<dbReference type="Gene3D" id="3.30.70.330">
    <property type="match status" value="1"/>
</dbReference>
<dbReference type="RefSeq" id="XP_056035600.1">
    <property type="nucleotide sequence ID" value="XM_056179196.1"/>
</dbReference>
<proteinExistence type="inferred from homology"/>
<dbReference type="Proteomes" id="UP001212411">
    <property type="component" value="Chromosome 1"/>
</dbReference>
<accession>A0AAF0AU86</accession>
<evidence type="ECO:0000256" key="4">
    <source>
        <dbReference type="ARBA" id="ARBA00039977"/>
    </source>
</evidence>
<sequence length="161" mass="18749">MSKVAGKRLVYFPNIPFILYRGLNLPPNFAAFRVPLNVNKFDVRDYLLHVYNLKVLSVKTNIYQGNLYRNEYGRVRREQATKRAIVEMEEPFIYPELPEDLRQWQAGDALPDGTSAQTLSRYPKILEKADMKGVNEELDKLKNANFSTSQQKISRLLKNMH</sequence>
<keyword evidence="6" id="KW-1185">Reference proteome</keyword>
<dbReference type="GO" id="GO:0003735">
    <property type="term" value="F:structural constituent of ribosome"/>
    <property type="evidence" value="ECO:0007669"/>
    <property type="project" value="InterPro"/>
</dbReference>
<comment type="similarity">
    <text evidence="1">Belongs to the universal ribosomal protein uL23 family.</text>
</comment>
<dbReference type="PANTHER" id="PTHR12059">
    <property type="entry name" value="RIBOSOMAL PROTEIN L23-RELATED"/>
    <property type="match status" value="1"/>
</dbReference>
<dbReference type="SUPFAM" id="SSF54189">
    <property type="entry name" value="Ribosomal proteins S24e, L23 and L15e"/>
    <property type="match status" value="1"/>
</dbReference>
<dbReference type="Pfam" id="PF00276">
    <property type="entry name" value="Ribosomal_L23"/>
    <property type="match status" value="1"/>
</dbReference>